<dbReference type="Gene3D" id="1.20.120.1870">
    <property type="entry name" value="Fic/DOC protein, Fido domain"/>
    <property type="match status" value="1"/>
</dbReference>
<evidence type="ECO:0000259" key="1">
    <source>
        <dbReference type="PROSITE" id="PS51459"/>
    </source>
</evidence>
<dbReference type="Proteomes" id="UP000198775">
    <property type="component" value="Unassembled WGS sequence"/>
</dbReference>
<dbReference type="EMBL" id="FOCX01000039">
    <property type="protein sequence ID" value="SEP15972.1"/>
    <property type="molecule type" value="Genomic_DNA"/>
</dbReference>
<sequence>MNIHEEIEEEYNLTHTGTRVVAPKLDLHEIRDGAAEFKGHYVRAAYLLRKLITTHLFEDGNKRTAWATTEIYLARNDAEPAERNEPVEQVLRRIRRYDIDEIANWLEAGDIDRSRLNP</sequence>
<evidence type="ECO:0000313" key="3">
    <source>
        <dbReference type="Proteomes" id="UP000198775"/>
    </source>
</evidence>
<keyword evidence="3" id="KW-1185">Reference proteome</keyword>
<evidence type="ECO:0000313" key="2">
    <source>
        <dbReference type="EMBL" id="SEP15972.1"/>
    </source>
</evidence>
<organism evidence="2 3">
    <name type="scientific">Halorientalis persicus</name>
    <dbReference type="NCBI Taxonomy" id="1367881"/>
    <lineage>
        <taxon>Archaea</taxon>
        <taxon>Methanobacteriati</taxon>
        <taxon>Methanobacteriota</taxon>
        <taxon>Stenosarchaea group</taxon>
        <taxon>Halobacteria</taxon>
        <taxon>Halobacteriales</taxon>
        <taxon>Haloarculaceae</taxon>
        <taxon>Halorientalis</taxon>
    </lineage>
</organism>
<dbReference type="RefSeq" id="WP_244515078.1">
    <property type="nucleotide sequence ID" value="NZ_FOCX01000039.1"/>
</dbReference>
<dbReference type="Pfam" id="PF02661">
    <property type="entry name" value="Fic"/>
    <property type="match status" value="1"/>
</dbReference>
<reference evidence="3" key="1">
    <citation type="submission" date="2016-10" db="EMBL/GenBank/DDBJ databases">
        <authorList>
            <person name="Varghese N."/>
            <person name="Submissions S."/>
        </authorList>
    </citation>
    <scope>NUCLEOTIDE SEQUENCE [LARGE SCALE GENOMIC DNA]</scope>
    <source>
        <strain evidence="3">IBRC-M 10043</strain>
    </source>
</reference>
<dbReference type="InterPro" id="IPR003812">
    <property type="entry name" value="Fido"/>
</dbReference>
<proteinExistence type="predicted"/>
<name>A0A1H8VKJ6_9EURY</name>
<gene>
    <name evidence="2" type="ORF">SAMN05216388_10391</name>
</gene>
<dbReference type="SUPFAM" id="SSF140931">
    <property type="entry name" value="Fic-like"/>
    <property type="match status" value="1"/>
</dbReference>
<dbReference type="InterPro" id="IPR053737">
    <property type="entry name" value="Type_II_TA_Toxin"/>
</dbReference>
<dbReference type="PROSITE" id="PS51459">
    <property type="entry name" value="FIDO"/>
    <property type="match status" value="1"/>
</dbReference>
<protein>
    <submittedName>
        <fullName evidence="2">Death on curing protein</fullName>
    </submittedName>
</protein>
<feature type="domain" description="Fido" evidence="1">
    <location>
        <begin position="1"/>
        <end position="108"/>
    </location>
</feature>
<dbReference type="AlphaFoldDB" id="A0A1H8VKJ6"/>
<dbReference type="InterPro" id="IPR036597">
    <property type="entry name" value="Fido-like_dom_sf"/>
</dbReference>
<accession>A0A1H8VKJ6</accession>